<sequence length="101" mass="10880">MRTIYGYIKENGTIASSGGNMEHFHVTKVSTGVYDVHFEPHFQNTPAVVATQLWEKSGPLGGSALDNVVLVSLSNSVARFKTGDGAGDSKDRQFTFIAMGE</sequence>
<protein>
    <submittedName>
        <fullName evidence="1">Uncharacterized protein</fullName>
    </submittedName>
</protein>
<dbReference type="EMBL" id="CP045268">
    <property type="protein sequence ID" value="QJX74694.1"/>
    <property type="molecule type" value="Genomic_DNA"/>
</dbReference>
<dbReference type="RefSeq" id="WP_171776414.1">
    <property type="nucleotide sequence ID" value="NZ_CP045268.1"/>
</dbReference>
<name>A0A6M6DNM8_PRIMG</name>
<gene>
    <name evidence="1" type="ORF">FDZ14_00310</name>
</gene>
<organism evidence="1 2">
    <name type="scientific">Priestia megaterium</name>
    <name type="common">Bacillus megaterium</name>
    <dbReference type="NCBI Taxonomy" id="1404"/>
    <lineage>
        <taxon>Bacteria</taxon>
        <taxon>Bacillati</taxon>
        <taxon>Bacillota</taxon>
        <taxon>Bacilli</taxon>
        <taxon>Bacillales</taxon>
        <taxon>Bacillaceae</taxon>
        <taxon>Priestia</taxon>
    </lineage>
</organism>
<dbReference type="Proteomes" id="UP000501076">
    <property type="component" value="Plasmid pFDU301F"/>
</dbReference>
<evidence type="ECO:0000313" key="1">
    <source>
        <dbReference type="EMBL" id="QJX74694.1"/>
    </source>
</evidence>
<evidence type="ECO:0000313" key="2">
    <source>
        <dbReference type="Proteomes" id="UP000501076"/>
    </source>
</evidence>
<dbReference type="AlphaFoldDB" id="A0A6M6DNM8"/>
<proteinExistence type="predicted"/>
<accession>A0A6M6DNM8</accession>
<geneLocation type="plasmid" evidence="2">
    <name>pfdu301f</name>
</geneLocation>
<reference evidence="1 2" key="1">
    <citation type="submission" date="2019-10" db="EMBL/GenBank/DDBJ databases">
        <title>Complete genome sequences for adaption low water activity.</title>
        <authorList>
            <person name="Zhao L."/>
            <person name="Zhong J."/>
        </authorList>
    </citation>
    <scope>NUCLEOTIDE SEQUENCE [LARGE SCALE GENOMIC DNA]</scope>
    <source>
        <strain evidence="1 2">FDU301</strain>
        <plasmid evidence="2">pfdu301f</plasmid>
    </source>
</reference>
<keyword evidence="1" id="KW-0614">Plasmid</keyword>